<dbReference type="InterPro" id="IPR014717">
    <property type="entry name" value="Transl_elong_EF1B/ribsomal_bS6"/>
</dbReference>
<name>A0A6J1L3X0_DROHY</name>
<organism evidence="4 5">
    <name type="scientific">Drosophila hydei</name>
    <name type="common">Fruit fly</name>
    <dbReference type="NCBI Taxonomy" id="7224"/>
    <lineage>
        <taxon>Eukaryota</taxon>
        <taxon>Metazoa</taxon>
        <taxon>Ecdysozoa</taxon>
        <taxon>Arthropoda</taxon>
        <taxon>Hexapoda</taxon>
        <taxon>Insecta</taxon>
        <taxon>Pterygota</taxon>
        <taxon>Neoptera</taxon>
        <taxon>Endopterygota</taxon>
        <taxon>Diptera</taxon>
        <taxon>Brachycera</taxon>
        <taxon>Muscomorpha</taxon>
        <taxon>Ephydroidea</taxon>
        <taxon>Drosophilidae</taxon>
        <taxon>Drosophila</taxon>
    </lineage>
</organism>
<dbReference type="OMA" id="ATHFTIT"/>
<dbReference type="FunFam" id="3.30.70.60:FF:000014">
    <property type="entry name" value="28S ribosomal protein S6, mitochondrial"/>
    <property type="match status" value="1"/>
</dbReference>
<reference evidence="5" key="1">
    <citation type="submission" date="2025-08" db="UniProtKB">
        <authorList>
            <consortium name="RefSeq"/>
        </authorList>
    </citation>
    <scope>IDENTIFICATION</scope>
    <source>
        <strain evidence="5">15085-1641.00</strain>
        <tissue evidence="5">Whole body</tissue>
    </source>
</reference>
<dbReference type="PANTHER" id="PTHR21011:SF1">
    <property type="entry name" value="SMALL RIBOSOMAL SUBUNIT PROTEIN BS6M"/>
    <property type="match status" value="1"/>
</dbReference>
<dbReference type="Proteomes" id="UP000504633">
    <property type="component" value="Unplaced"/>
</dbReference>
<sequence>MPSYELALVLRQLPRPELISVIKRTAEAIFDKGGIIRKFENLGTRALPYKVSEHGVIHREATHFTITFDSAPTKLSDLKEEFGRDIDIIRRHIFKLEEPEEHKCTLHDEMLPPSYRKDVQEIIDIAKRKQKPKYNYNSGLDYYPFQK</sequence>
<dbReference type="CTD" id="64968"/>
<dbReference type="GO" id="GO:0006412">
    <property type="term" value="P:translation"/>
    <property type="evidence" value="ECO:0007669"/>
    <property type="project" value="InterPro"/>
</dbReference>
<dbReference type="InterPro" id="IPR000529">
    <property type="entry name" value="Ribosomal_bS6"/>
</dbReference>
<proteinExistence type="inferred from homology"/>
<dbReference type="GeneID" id="111592438"/>
<keyword evidence="5" id="KW-0689">Ribosomal protein</keyword>
<dbReference type="AlphaFoldDB" id="A0A6J1L3X0"/>
<keyword evidence="5" id="KW-0687">Ribonucleoprotein</keyword>
<dbReference type="GO" id="GO:0005763">
    <property type="term" value="C:mitochondrial small ribosomal subunit"/>
    <property type="evidence" value="ECO:0007669"/>
    <property type="project" value="TreeGrafter"/>
</dbReference>
<dbReference type="Pfam" id="PF01250">
    <property type="entry name" value="Ribosomal_S6"/>
    <property type="match status" value="1"/>
</dbReference>
<dbReference type="OrthoDB" id="268530at2759"/>
<protein>
    <recommendedName>
        <fullName evidence="2">Small ribosomal subunit protein bS6m</fullName>
    </recommendedName>
    <alternativeName>
        <fullName evidence="3">28S ribosomal protein S6, mitochondrial</fullName>
    </alternativeName>
</protein>
<accession>A0A6J1L3X0</accession>
<dbReference type="CDD" id="cd15465">
    <property type="entry name" value="bS6_mito"/>
    <property type="match status" value="1"/>
</dbReference>
<keyword evidence="4" id="KW-1185">Reference proteome</keyword>
<evidence type="ECO:0000256" key="2">
    <source>
        <dbReference type="ARBA" id="ARBA00035170"/>
    </source>
</evidence>
<dbReference type="Gene3D" id="3.30.70.60">
    <property type="match status" value="1"/>
</dbReference>
<dbReference type="GO" id="GO:0070181">
    <property type="term" value="F:small ribosomal subunit rRNA binding"/>
    <property type="evidence" value="ECO:0007669"/>
    <property type="project" value="TreeGrafter"/>
</dbReference>
<evidence type="ECO:0000256" key="1">
    <source>
        <dbReference type="ARBA" id="ARBA00009512"/>
    </source>
</evidence>
<dbReference type="RefSeq" id="XP_023160390.1">
    <property type="nucleotide sequence ID" value="XM_023304622.1"/>
</dbReference>
<dbReference type="InterPro" id="IPR035980">
    <property type="entry name" value="Ribosomal_bS6_sf"/>
</dbReference>
<dbReference type="KEGG" id="dhe:111592438"/>
<dbReference type="PANTHER" id="PTHR21011">
    <property type="entry name" value="MITOCHONDRIAL 28S RIBOSOMAL PROTEIN S6"/>
    <property type="match status" value="1"/>
</dbReference>
<dbReference type="SUPFAM" id="SSF54995">
    <property type="entry name" value="Ribosomal protein S6"/>
    <property type="match status" value="1"/>
</dbReference>
<evidence type="ECO:0000313" key="5">
    <source>
        <dbReference type="RefSeq" id="XP_023160390.1"/>
    </source>
</evidence>
<evidence type="ECO:0000313" key="4">
    <source>
        <dbReference type="Proteomes" id="UP000504633"/>
    </source>
</evidence>
<dbReference type="GO" id="GO:0003735">
    <property type="term" value="F:structural constituent of ribosome"/>
    <property type="evidence" value="ECO:0007669"/>
    <property type="project" value="InterPro"/>
</dbReference>
<comment type="similarity">
    <text evidence="1">Belongs to the bacterial ribosomal protein bS6 family.</text>
</comment>
<evidence type="ECO:0000256" key="3">
    <source>
        <dbReference type="ARBA" id="ARBA00035365"/>
    </source>
</evidence>
<gene>
    <name evidence="5" type="primary">LOC111592438</name>
</gene>